<dbReference type="AlphaFoldDB" id="A0A8S4R707"/>
<keyword evidence="4" id="KW-0862">Zinc</keyword>
<dbReference type="GO" id="GO:0005745">
    <property type="term" value="C:m-AAA complex"/>
    <property type="evidence" value="ECO:0007669"/>
    <property type="project" value="TreeGrafter"/>
</dbReference>
<dbReference type="Proteomes" id="UP000838756">
    <property type="component" value="Unassembled WGS sequence"/>
</dbReference>
<evidence type="ECO:0000313" key="9">
    <source>
        <dbReference type="Proteomes" id="UP000838756"/>
    </source>
</evidence>
<proteinExistence type="predicted"/>
<keyword evidence="3" id="KW-0547">Nucleotide-binding</keyword>
<evidence type="ECO:0000256" key="2">
    <source>
        <dbReference type="ARBA" id="ARBA00022723"/>
    </source>
</evidence>
<dbReference type="Gene3D" id="1.20.58.760">
    <property type="entry name" value="Peptidase M41"/>
    <property type="match status" value="1"/>
</dbReference>
<keyword evidence="6" id="KW-0645">Protease</keyword>
<gene>
    <name evidence="8" type="primary">jg26613</name>
    <name evidence="8" type="ORF">PAEG_LOCUS10866</name>
</gene>
<sequence>GTEKRSHAMSPGEKKIVAFHESGHALVGWLLEHTDALLKVTIVPRTNKALGFAQYTTSDQKLYSKEELFDRMCMALGGRAAEAITFNSITSGAQNDLEKVTKIAYAQVTLMINQMK</sequence>
<dbReference type="InterPro" id="IPR050928">
    <property type="entry name" value="ATP-dep_Zn_Metalloprotease"/>
</dbReference>
<keyword evidence="9" id="KW-1185">Reference proteome</keyword>
<evidence type="ECO:0000259" key="7">
    <source>
        <dbReference type="Pfam" id="PF01434"/>
    </source>
</evidence>
<dbReference type="InterPro" id="IPR000642">
    <property type="entry name" value="Peptidase_M41"/>
</dbReference>
<keyword evidence="6" id="KW-0482">Metalloprotease</keyword>
<evidence type="ECO:0000256" key="4">
    <source>
        <dbReference type="ARBA" id="ARBA00022833"/>
    </source>
</evidence>
<protein>
    <submittedName>
        <fullName evidence="8">Jg26613 protein</fullName>
    </submittedName>
</protein>
<dbReference type="PANTHER" id="PTHR43655:SF8">
    <property type="entry name" value="PARAPLEGIN"/>
    <property type="match status" value="1"/>
</dbReference>
<evidence type="ECO:0000256" key="3">
    <source>
        <dbReference type="ARBA" id="ARBA00022741"/>
    </source>
</evidence>
<dbReference type="GO" id="GO:0004176">
    <property type="term" value="F:ATP-dependent peptidase activity"/>
    <property type="evidence" value="ECO:0007669"/>
    <property type="project" value="InterPro"/>
</dbReference>
<comment type="caution">
    <text evidence="8">The sequence shown here is derived from an EMBL/GenBank/DDBJ whole genome shotgun (WGS) entry which is preliminary data.</text>
</comment>
<dbReference type="GO" id="GO:0046872">
    <property type="term" value="F:metal ion binding"/>
    <property type="evidence" value="ECO:0007669"/>
    <property type="project" value="UniProtKB-KW"/>
</dbReference>
<dbReference type="SUPFAM" id="SSF140990">
    <property type="entry name" value="FtsH protease domain-like"/>
    <property type="match status" value="1"/>
</dbReference>
<keyword evidence="2" id="KW-0479">Metal-binding</keyword>
<reference evidence="8" key="1">
    <citation type="submission" date="2022-03" db="EMBL/GenBank/DDBJ databases">
        <authorList>
            <person name="Lindestad O."/>
        </authorList>
    </citation>
    <scope>NUCLEOTIDE SEQUENCE</scope>
</reference>
<feature type="non-terminal residue" evidence="8">
    <location>
        <position position="1"/>
    </location>
</feature>
<keyword evidence="6" id="KW-0378">Hydrolase</keyword>
<dbReference type="OrthoDB" id="1413014at2759"/>
<dbReference type="GO" id="GO:0005524">
    <property type="term" value="F:ATP binding"/>
    <property type="evidence" value="ECO:0007669"/>
    <property type="project" value="UniProtKB-KW"/>
</dbReference>
<evidence type="ECO:0000256" key="6">
    <source>
        <dbReference type="ARBA" id="ARBA00023049"/>
    </source>
</evidence>
<accession>A0A8S4R707</accession>
<keyword evidence="5" id="KW-0067">ATP-binding</keyword>
<evidence type="ECO:0000256" key="1">
    <source>
        <dbReference type="ARBA" id="ARBA00001947"/>
    </source>
</evidence>
<evidence type="ECO:0000256" key="5">
    <source>
        <dbReference type="ARBA" id="ARBA00022840"/>
    </source>
</evidence>
<dbReference type="GO" id="GO:0004222">
    <property type="term" value="F:metalloendopeptidase activity"/>
    <property type="evidence" value="ECO:0007669"/>
    <property type="project" value="InterPro"/>
</dbReference>
<organism evidence="8 9">
    <name type="scientific">Pararge aegeria aegeria</name>
    <dbReference type="NCBI Taxonomy" id="348720"/>
    <lineage>
        <taxon>Eukaryota</taxon>
        <taxon>Metazoa</taxon>
        <taxon>Ecdysozoa</taxon>
        <taxon>Arthropoda</taxon>
        <taxon>Hexapoda</taxon>
        <taxon>Insecta</taxon>
        <taxon>Pterygota</taxon>
        <taxon>Neoptera</taxon>
        <taxon>Endopterygota</taxon>
        <taxon>Lepidoptera</taxon>
        <taxon>Glossata</taxon>
        <taxon>Ditrysia</taxon>
        <taxon>Papilionoidea</taxon>
        <taxon>Nymphalidae</taxon>
        <taxon>Satyrinae</taxon>
        <taxon>Satyrini</taxon>
        <taxon>Parargina</taxon>
        <taxon>Pararge</taxon>
    </lineage>
</organism>
<feature type="domain" description="Peptidase M41" evidence="7">
    <location>
        <begin position="8"/>
        <end position="109"/>
    </location>
</feature>
<evidence type="ECO:0000313" key="8">
    <source>
        <dbReference type="EMBL" id="CAH2232638.1"/>
    </source>
</evidence>
<dbReference type="Pfam" id="PF01434">
    <property type="entry name" value="Peptidase_M41"/>
    <property type="match status" value="1"/>
</dbReference>
<dbReference type="GO" id="GO:0034982">
    <property type="term" value="P:mitochondrial protein processing"/>
    <property type="evidence" value="ECO:0007669"/>
    <property type="project" value="TreeGrafter"/>
</dbReference>
<name>A0A8S4R707_9NEOP</name>
<dbReference type="EMBL" id="CAKXAJ010024913">
    <property type="protein sequence ID" value="CAH2232638.1"/>
    <property type="molecule type" value="Genomic_DNA"/>
</dbReference>
<dbReference type="InterPro" id="IPR037219">
    <property type="entry name" value="Peptidase_M41-like"/>
</dbReference>
<comment type="cofactor">
    <cofactor evidence="1">
        <name>Zn(2+)</name>
        <dbReference type="ChEBI" id="CHEBI:29105"/>
    </cofactor>
</comment>
<dbReference type="PANTHER" id="PTHR43655">
    <property type="entry name" value="ATP-DEPENDENT PROTEASE"/>
    <property type="match status" value="1"/>
</dbReference>